<accession>A0A644XBA4</accession>
<sequence length="70" mass="7929">MNHCKIENYPCPNVPDGEICVCIGCGNLYFHDTDEGCYCKEPCQKFDDMQQRNQKQTEAKLEAKGASIQP</sequence>
<dbReference type="EMBL" id="VSSQ01002113">
    <property type="protein sequence ID" value="MPM13399.1"/>
    <property type="molecule type" value="Genomic_DNA"/>
</dbReference>
<organism evidence="1">
    <name type="scientific">bioreactor metagenome</name>
    <dbReference type="NCBI Taxonomy" id="1076179"/>
    <lineage>
        <taxon>unclassified sequences</taxon>
        <taxon>metagenomes</taxon>
        <taxon>ecological metagenomes</taxon>
    </lineage>
</organism>
<protein>
    <submittedName>
        <fullName evidence="1">Uncharacterized protein</fullName>
    </submittedName>
</protein>
<comment type="caution">
    <text evidence="1">The sequence shown here is derived from an EMBL/GenBank/DDBJ whole genome shotgun (WGS) entry which is preliminary data.</text>
</comment>
<gene>
    <name evidence="1" type="ORF">SDC9_59756</name>
</gene>
<name>A0A644XBA4_9ZZZZ</name>
<dbReference type="AlphaFoldDB" id="A0A644XBA4"/>
<proteinExistence type="predicted"/>
<evidence type="ECO:0000313" key="1">
    <source>
        <dbReference type="EMBL" id="MPM13399.1"/>
    </source>
</evidence>
<reference evidence="1" key="1">
    <citation type="submission" date="2019-08" db="EMBL/GenBank/DDBJ databases">
        <authorList>
            <person name="Kucharzyk K."/>
            <person name="Murdoch R.W."/>
            <person name="Higgins S."/>
            <person name="Loffler F."/>
        </authorList>
    </citation>
    <scope>NUCLEOTIDE SEQUENCE</scope>
</reference>